<dbReference type="EMBL" id="QFPO01000006">
    <property type="protein sequence ID" value="PZQ15477.1"/>
    <property type="molecule type" value="Genomic_DNA"/>
</dbReference>
<organism evidence="2 3">
    <name type="scientific">Rhodanobacter denitrificans</name>
    <dbReference type="NCBI Taxonomy" id="666685"/>
    <lineage>
        <taxon>Bacteria</taxon>
        <taxon>Pseudomonadati</taxon>
        <taxon>Pseudomonadota</taxon>
        <taxon>Gammaproteobacteria</taxon>
        <taxon>Lysobacterales</taxon>
        <taxon>Rhodanobacteraceae</taxon>
        <taxon>Rhodanobacter</taxon>
    </lineage>
</organism>
<dbReference type="Pfam" id="PF20567">
    <property type="entry name" value="DUF6776"/>
    <property type="match status" value="1"/>
</dbReference>
<evidence type="ECO:0000313" key="3">
    <source>
        <dbReference type="Proteomes" id="UP000249046"/>
    </source>
</evidence>
<keyword evidence="1" id="KW-0175">Coiled coil</keyword>
<evidence type="ECO:0000313" key="2">
    <source>
        <dbReference type="EMBL" id="PZQ15477.1"/>
    </source>
</evidence>
<reference evidence="2 3" key="1">
    <citation type="submission" date="2017-08" db="EMBL/GenBank/DDBJ databases">
        <title>Infants hospitalized years apart are colonized by the same room-sourced microbial strains.</title>
        <authorList>
            <person name="Brooks B."/>
            <person name="Olm M.R."/>
            <person name="Firek B.A."/>
            <person name="Baker R."/>
            <person name="Thomas B.C."/>
            <person name="Morowitz M.J."/>
            <person name="Banfield J.F."/>
        </authorList>
    </citation>
    <scope>NUCLEOTIDE SEQUENCE [LARGE SCALE GENOMIC DNA]</scope>
    <source>
        <strain evidence="2">S2_005_003_R2_42</strain>
    </source>
</reference>
<dbReference type="AlphaFoldDB" id="A0A2W5M6S3"/>
<dbReference type="InterPro" id="IPR046703">
    <property type="entry name" value="DUF6776"/>
</dbReference>
<accession>A0A2W5M6S3</accession>
<comment type="caution">
    <text evidence="2">The sequence shown here is derived from an EMBL/GenBank/DDBJ whole genome shotgun (WGS) entry which is preliminary data.</text>
</comment>
<gene>
    <name evidence="2" type="ORF">DI564_09130</name>
</gene>
<sequence length="243" mass="27064">MKPMIRHPPPLVIRALDRSRERRRLLLVAVLWLISLLLAAWLGRALTERGDGARDAQTRADLETQNEELKSRVAIVQRAEQVAKVALEDLRKSLGERDEEIASLRADLAFYGRLVGGTRREGLAVHDLRLTPVAGSRAWNFVATLTQNIKRGQDIRGRLTLSVEGVQDGKLVTLDWKSLVDGGASSGIEYGFKYFEQVKGTIMLPEGFTPNRLHLQADGSGNRAEQDFQWADAVKIQETTDVG</sequence>
<name>A0A2W5M6S3_9GAMM</name>
<feature type="coiled-coil region" evidence="1">
    <location>
        <begin position="59"/>
        <end position="107"/>
    </location>
</feature>
<evidence type="ECO:0000256" key="1">
    <source>
        <dbReference type="SAM" id="Coils"/>
    </source>
</evidence>
<dbReference type="Proteomes" id="UP000249046">
    <property type="component" value="Unassembled WGS sequence"/>
</dbReference>
<protein>
    <submittedName>
        <fullName evidence="2">Uncharacterized protein</fullName>
    </submittedName>
</protein>
<proteinExistence type="predicted"/>